<accession>A0AAV7SYS8</accession>
<gene>
    <name evidence="2" type="ORF">NDU88_001280</name>
</gene>
<evidence type="ECO:0000256" key="1">
    <source>
        <dbReference type="SAM" id="MobiDB-lite"/>
    </source>
</evidence>
<reference evidence="2" key="1">
    <citation type="journal article" date="2022" name="bioRxiv">
        <title>Sequencing and chromosome-scale assembly of the giantPleurodeles waltlgenome.</title>
        <authorList>
            <person name="Brown T."/>
            <person name="Elewa A."/>
            <person name="Iarovenko S."/>
            <person name="Subramanian E."/>
            <person name="Araus A.J."/>
            <person name="Petzold A."/>
            <person name="Susuki M."/>
            <person name="Suzuki K.-i.T."/>
            <person name="Hayashi T."/>
            <person name="Toyoda A."/>
            <person name="Oliveira C."/>
            <person name="Osipova E."/>
            <person name="Leigh N.D."/>
            <person name="Simon A."/>
            <person name="Yun M.H."/>
        </authorList>
    </citation>
    <scope>NUCLEOTIDE SEQUENCE</scope>
    <source>
        <strain evidence="2">20211129_DDA</strain>
        <tissue evidence="2">Liver</tissue>
    </source>
</reference>
<sequence length="175" mass="18965">MPFPVCIQAHTYLKFKYWSGAARGPSNWAPNFYRGLALLQGLTPRRQSEEAPSASPIRWHMGEHPSPSGHPGFSGRDPRRSPVALGPRVSPHAPDPSAPRSEGPPGERPSRGPGRLLCRSAVPPRLRGRAPLSPRERCRPYPATAERQGAPGSPRGSLTIWGEPPGFPQTGHKAL</sequence>
<keyword evidence="3" id="KW-1185">Reference proteome</keyword>
<organism evidence="2 3">
    <name type="scientific">Pleurodeles waltl</name>
    <name type="common">Iberian ribbed newt</name>
    <dbReference type="NCBI Taxonomy" id="8319"/>
    <lineage>
        <taxon>Eukaryota</taxon>
        <taxon>Metazoa</taxon>
        <taxon>Chordata</taxon>
        <taxon>Craniata</taxon>
        <taxon>Vertebrata</taxon>
        <taxon>Euteleostomi</taxon>
        <taxon>Amphibia</taxon>
        <taxon>Batrachia</taxon>
        <taxon>Caudata</taxon>
        <taxon>Salamandroidea</taxon>
        <taxon>Salamandridae</taxon>
        <taxon>Pleurodelinae</taxon>
        <taxon>Pleurodeles</taxon>
    </lineage>
</organism>
<comment type="caution">
    <text evidence="2">The sequence shown here is derived from an EMBL/GenBank/DDBJ whole genome shotgun (WGS) entry which is preliminary data.</text>
</comment>
<protein>
    <submittedName>
        <fullName evidence="2">Uncharacterized protein</fullName>
    </submittedName>
</protein>
<dbReference type="EMBL" id="JANPWB010000007">
    <property type="protein sequence ID" value="KAJ1169387.1"/>
    <property type="molecule type" value="Genomic_DNA"/>
</dbReference>
<evidence type="ECO:0000313" key="3">
    <source>
        <dbReference type="Proteomes" id="UP001066276"/>
    </source>
</evidence>
<dbReference type="Proteomes" id="UP001066276">
    <property type="component" value="Chromosome 4_1"/>
</dbReference>
<proteinExistence type="predicted"/>
<feature type="region of interest" description="Disordered" evidence="1">
    <location>
        <begin position="44"/>
        <end position="175"/>
    </location>
</feature>
<name>A0AAV7SYS8_PLEWA</name>
<evidence type="ECO:0000313" key="2">
    <source>
        <dbReference type="EMBL" id="KAJ1169387.1"/>
    </source>
</evidence>
<dbReference type="AlphaFoldDB" id="A0AAV7SYS8"/>